<keyword evidence="6" id="KW-1185">Reference proteome</keyword>
<dbReference type="GO" id="GO:0043488">
    <property type="term" value="P:regulation of mRNA stability"/>
    <property type="evidence" value="ECO:0007669"/>
    <property type="project" value="TreeGrafter"/>
</dbReference>
<evidence type="ECO:0000313" key="5">
    <source>
        <dbReference type="EMBL" id="KAK9829495.1"/>
    </source>
</evidence>
<feature type="domain" description="RRM" evidence="4">
    <location>
        <begin position="1"/>
        <end position="64"/>
    </location>
</feature>
<dbReference type="EMBL" id="JALJOR010000001">
    <property type="protein sequence ID" value="KAK9829495.1"/>
    <property type="molecule type" value="Genomic_DNA"/>
</dbReference>
<evidence type="ECO:0000313" key="6">
    <source>
        <dbReference type="Proteomes" id="UP001489004"/>
    </source>
</evidence>
<evidence type="ECO:0000256" key="2">
    <source>
        <dbReference type="PROSITE-ProRule" id="PRU00176"/>
    </source>
</evidence>
<dbReference type="InterPro" id="IPR000504">
    <property type="entry name" value="RRM_dom"/>
</dbReference>
<dbReference type="InterPro" id="IPR050825">
    <property type="entry name" value="RBM42_RBP45_47-like"/>
</dbReference>
<dbReference type="Gene3D" id="3.30.70.330">
    <property type="match status" value="3"/>
</dbReference>
<comment type="caution">
    <text evidence="5">The sequence shown here is derived from an EMBL/GenBank/DDBJ whole genome shotgun (WGS) entry which is preliminary data.</text>
</comment>
<dbReference type="PROSITE" id="PS50102">
    <property type="entry name" value="RRM"/>
    <property type="match status" value="3"/>
</dbReference>
<dbReference type="SMART" id="SM00361">
    <property type="entry name" value="RRM_1"/>
    <property type="match status" value="2"/>
</dbReference>
<dbReference type="PANTHER" id="PTHR47640:SF5">
    <property type="entry name" value="RRM DOMAIN-CONTAINING PROTEIN"/>
    <property type="match status" value="1"/>
</dbReference>
<feature type="region of interest" description="Disordered" evidence="3">
    <location>
        <begin position="306"/>
        <end position="328"/>
    </location>
</feature>
<dbReference type="SUPFAM" id="SSF54928">
    <property type="entry name" value="RNA-binding domain, RBD"/>
    <property type="match status" value="2"/>
</dbReference>
<reference evidence="5 6" key="1">
    <citation type="journal article" date="2024" name="Nat. Commun.">
        <title>Phylogenomics reveals the evolutionary origins of lichenization in chlorophyte algae.</title>
        <authorList>
            <person name="Puginier C."/>
            <person name="Libourel C."/>
            <person name="Otte J."/>
            <person name="Skaloud P."/>
            <person name="Haon M."/>
            <person name="Grisel S."/>
            <person name="Petersen M."/>
            <person name="Berrin J.G."/>
            <person name="Delaux P.M."/>
            <person name="Dal Grande F."/>
            <person name="Keller J."/>
        </authorList>
    </citation>
    <scope>NUCLEOTIDE SEQUENCE [LARGE SCALE GENOMIC DNA]</scope>
    <source>
        <strain evidence="5 6">SAG 2043</strain>
    </source>
</reference>
<dbReference type="InterPro" id="IPR003954">
    <property type="entry name" value="RRM_euk-type"/>
</dbReference>
<evidence type="ECO:0000256" key="3">
    <source>
        <dbReference type="SAM" id="MobiDB-lite"/>
    </source>
</evidence>
<evidence type="ECO:0000256" key="1">
    <source>
        <dbReference type="ARBA" id="ARBA00022884"/>
    </source>
</evidence>
<proteinExistence type="predicted"/>
<feature type="domain" description="RRM" evidence="4">
    <location>
        <begin position="75"/>
        <end position="153"/>
    </location>
</feature>
<feature type="region of interest" description="Disordered" evidence="3">
    <location>
        <begin position="356"/>
        <end position="389"/>
    </location>
</feature>
<dbReference type="InterPro" id="IPR035979">
    <property type="entry name" value="RBD_domain_sf"/>
</dbReference>
<dbReference type="SMART" id="SM00360">
    <property type="entry name" value="RRM"/>
    <property type="match status" value="3"/>
</dbReference>
<dbReference type="GO" id="GO:0000184">
    <property type="term" value="P:nuclear-transcribed mRNA catabolic process, nonsense-mediated decay"/>
    <property type="evidence" value="ECO:0007669"/>
    <property type="project" value="TreeGrafter"/>
</dbReference>
<evidence type="ECO:0000259" key="4">
    <source>
        <dbReference type="PROSITE" id="PS50102"/>
    </source>
</evidence>
<accession>A0AAW1R7H7</accession>
<dbReference type="Proteomes" id="UP001489004">
    <property type="component" value="Unassembled WGS sequence"/>
</dbReference>
<protein>
    <recommendedName>
        <fullName evidence="4">RRM domain-containing protein</fullName>
    </recommendedName>
</protein>
<sequence>MLQEIFSTLGPLAEVKVIKDRATNLNAGYGFVKYLDQRCAELALQNINGRVLYGQEVRVNWAFAKDHKEDSSANHHIFVGDLSSEVNDRMLLEAFSGQAGCADARVMWDHNTGRSKGYGFVSFHEAQDAERAIQAMHGQYIGHRKIRCGRAQHKPDTSGTLEYAAVHRADPTNANVYVGNLAPEVTDQELRRQFAPLGHVMEVKTYRKGNYGFVQFQRHEDAVRAIIGMNGQLLGGKALKCSWGRQQPRAASAAAANLALNLAQINLGLYGAGAGLPSMLPPQLQQPLPPPPQLAAQQQMLLQRHLAGGGGPGPSHLPQLGMAGMSGGGPMDQGAGALAAQMAGLSMDSGPLYYSGPPTAPYFGQQQQQQQQAEAQMRLGPSGFPHPGY</sequence>
<dbReference type="AlphaFoldDB" id="A0AAW1R7H7"/>
<keyword evidence="1 2" id="KW-0694">RNA-binding</keyword>
<dbReference type="GO" id="GO:0010494">
    <property type="term" value="C:cytoplasmic stress granule"/>
    <property type="evidence" value="ECO:0007669"/>
    <property type="project" value="TreeGrafter"/>
</dbReference>
<gene>
    <name evidence="5" type="ORF">WJX72_006199</name>
</gene>
<feature type="domain" description="RRM" evidence="4">
    <location>
        <begin position="174"/>
        <end position="246"/>
    </location>
</feature>
<organism evidence="5 6">
    <name type="scientific">[Myrmecia] bisecta</name>
    <dbReference type="NCBI Taxonomy" id="41462"/>
    <lineage>
        <taxon>Eukaryota</taxon>
        <taxon>Viridiplantae</taxon>
        <taxon>Chlorophyta</taxon>
        <taxon>core chlorophytes</taxon>
        <taxon>Trebouxiophyceae</taxon>
        <taxon>Trebouxiales</taxon>
        <taxon>Trebouxiaceae</taxon>
        <taxon>Myrmecia</taxon>
    </lineage>
</organism>
<dbReference type="GO" id="GO:0034063">
    <property type="term" value="P:stress granule assembly"/>
    <property type="evidence" value="ECO:0007669"/>
    <property type="project" value="TreeGrafter"/>
</dbReference>
<name>A0AAW1R7H7_9CHLO</name>
<dbReference type="PANTHER" id="PTHR47640">
    <property type="entry name" value="TRNA SELENOCYSTEINE 1-ASSOCIATED PROTEIN 1-RELATED-RELATED"/>
    <property type="match status" value="1"/>
</dbReference>
<dbReference type="InterPro" id="IPR012677">
    <property type="entry name" value="Nucleotide-bd_a/b_plait_sf"/>
</dbReference>
<dbReference type="Pfam" id="PF00076">
    <property type="entry name" value="RRM_1"/>
    <property type="match status" value="3"/>
</dbReference>
<dbReference type="GO" id="GO:0003729">
    <property type="term" value="F:mRNA binding"/>
    <property type="evidence" value="ECO:0007669"/>
    <property type="project" value="InterPro"/>
</dbReference>